<dbReference type="PANTHER" id="PTHR22594">
    <property type="entry name" value="ASPARTYL/LYSYL-TRNA SYNTHETASE"/>
    <property type="match status" value="1"/>
</dbReference>
<comment type="subcellular location">
    <subcellularLocation>
        <location evidence="8">Cytoplasm</location>
    </subcellularLocation>
</comment>
<dbReference type="Gene3D" id="3.30.930.10">
    <property type="entry name" value="Bira Bifunctional Protein, Domain 2"/>
    <property type="match status" value="1"/>
</dbReference>
<dbReference type="InterPro" id="IPR045864">
    <property type="entry name" value="aa-tRNA-synth_II/BPL/LPL"/>
</dbReference>
<dbReference type="InterPro" id="IPR012340">
    <property type="entry name" value="NA-bd_OB-fold"/>
</dbReference>
<evidence type="ECO:0000313" key="11">
    <source>
        <dbReference type="Proteomes" id="UP000388235"/>
    </source>
</evidence>
<dbReference type="GO" id="GO:0006422">
    <property type="term" value="P:aspartyl-tRNA aminoacylation"/>
    <property type="evidence" value="ECO:0007669"/>
    <property type="project" value="UniProtKB-UniRule"/>
</dbReference>
<comment type="subunit">
    <text evidence="8">Homodimer.</text>
</comment>
<feature type="binding site" evidence="8">
    <location>
        <begin position="533"/>
        <end position="536"/>
    </location>
    <ligand>
        <name>ATP</name>
        <dbReference type="ChEBI" id="CHEBI:30616"/>
    </ligand>
</feature>
<evidence type="ECO:0000256" key="6">
    <source>
        <dbReference type="ARBA" id="ARBA00022917"/>
    </source>
</evidence>
<dbReference type="InterPro" id="IPR029351">
    <property type="entry name" value="GAD_dom"/>
</dbReference>
<dbReference type="InterPro" id="IPR004524">
    <property type="entry name" value="Asp-tRNA-ligase_1"/>
</dbReference>
<feature type="binding site" evidence="8">
    <location>
        <position position="481"/>
    </location>
    <ligand>
        <name>ATP</name>
        <dbReference type="ChEBI" id="CHEBI:30616"/>
    </ligand>
</feature>
<dbReference type="GO" id="GO:0003676">
    <property type="term" value="F:nucleic acid binding"/>
    <property type="evidence" value="ECO:0007669"/>
    <property type="project" value="InterPro"/>
</dbReference>
<dbReference type="CDD" id="cd04317">
    <property type="entry name" value="EcAspRS_like_N"/>
    <property type="match status" value="1"/>
</dbReference>
<dbReference type="SUPFAM" id="SSF50249">
    <property type="entry name" value="Nucleic acid-binding proteins"/>
    <property type="match status" value="1"/>
</dbReference>
<reference evidence="10 11" key="1">
    <citation type="submission" date="2019-11" db="EMBL/GenBank/DDBJ databases">
        <authorList>
            <person name="Khan S.A."/>
            <person name="Jeon C.O."/>
            <person name="Chun B.H."/>
        </authorList>
    </citation>
    <scope>NUCLEOTIDE SEQUENCE [LARGE SCALE GENOMIC DNA]</scope>
    <source>
        <strain evidence="10 11">IMCC 1097</strain>
    </source>
</reference>
<dbReference type="Proteomes" id="UP000388235">
    <property type="component" value="Chromosome"/>
</dbReference>
<dbReference type="GO" id="GO:0005737">
    <property type="term" value="C:cytoplasm"/>
    <property type="evidence" value="ECO:0007669"/>
    <property type="project" value="UniProtKB-SubCell"/>
</dbReference>
<dbReference type="InterPro" id="IPR047090">
    <property type="entry name" value="AspRS_core"/>
</dbReference>
<dbReference type="Pfam" id="PF00152">
    <property type="entry name" value="tRNA-synt_2"/>
    <property type="match status" value="1"/>
</dbReference>
<dbReference type="CDD" id="cd00777">
    <property type="entry name" value="AspRS_core"/>
    <property type="match status" value="1"/>
</dbReference>
<dbReference type="InterPro" id="IPR047089">
    <property type="entry name" value="Asp-tRNA-ligase_1_N"/>
</dbReference>
<dbReference type="NCBIfam" id="TIGR00459">
    <property type="entry name" value="aspS_bact"/>
    <property type="match status" value="1"/>
</dbReference>
<evidence type="ECO:0000256" key="4">
    <source>
        <dbReference type="ARBA" id="ARBA00022741"/>
    </source>
</evidence>
<dbReference type="RefSeq" id="WP_153713497.1">
    <property type="nucleotide sequence ID" value="NZ_CP045871.1"/>
</dbReference>
<dbReference type="HAMAP" id="MF_00044">
    <property type="entry name" value="Asp_tRNA_synth_type1"/>
    <property type="match status" value="1"/>
</dbReference>
<dbReference type="EMBL" id="CP045871">
    <property type="protein sequence ID" value="QGG79993.1"/>
    <property type="molecule type" value="Genomic_DNA"/>
</dbReference>
<proteinExistence type="inferred from homology"/>
<feature type="domain" description="Aminoacyl-transfer RNA synthetases class-II family profile" evidence="9">
    <location>
        <begin position="140"/>
        <end position="554"/>
    </location>
</feature>
<feature type="binding site" evidence="8">
    <location>
        <begin position="219"/>
        <end position="221"/>
    </location>
    <ligand>
        <name>ATP</name>
        <dbReference type="ChEBI" id="CHEBI:30616"/>
    </ligand>
</feature>
<evidence type="ECO:0000256" key="5">
    <source>
        <dbReference type="ARBA" id="ARBA00022840"/>
    </source>
</evidence>
<dbReference type="PROSITE" id="PS50862">
    <property type="entry name" value="AA_TRNA_LIGASE_II"/>
    <property type="match status" value="1"/>
</dbReference>
<dbReference type="SUPFAM" id="SSF55681">
    <property type="entry name" value="Class II aaRS and biotin synthetases"/>
    <property type="match status" value="1"/>
</dbReference>
<keyword evidence="7 8" id="KW-0030">Aminoacyl-tRNA synthetase</keyword>
<evidence type="ECO:0000256" key="7">
    <source>
        <dbReference type="ARBA" id="ARBA00023146"/>
    </source>
</evidence>
<dbReference type="AlphaFoldDB" id="A0A5Q2Q9W1"/>
<keyword evidence="6 8" id="KW-0648">Protein biosynthesis</keyword>
<evidence type="ECO:0000256" key="2">
    <source>
        <dbReference type="ARBA" id="ARBA00022490"/>
    </source>
</evidence>
<evidence type="ECO:0000256" key="1">
    <source>
        <dbReference type="ARBA" id="ARBA00006303"/>
    </source>
</evidence>
<feature type="binding site" evidence="8">
    <location>
        <position position="219"/>
    </location>
    <ligand>
        <name>L-aspartate</name>
        <dbReference type="ChEBI" id="CHEBI:29991"/>
    </ligand>
</feature>
<feature type="binding site" evidence="8">
    <location>
        <position position="173"/>
    </location>
    <ligand>
        <name>L-aspartate</name>
        <dbReference type="ChEBI" id="CHEBI:29991"/>
    </ligand>
</feature>
<name>A0A5Q2Q9W1_9GAMM</name>
<dbReference type="Gene3D" id="2.40.50.140">
    <property type="entry name" value="Nucleic acid-binding proteins"/>
    <property type="match status" value="1"/>
</dbReference>
<evidence type="ECO:0000256" key="3">
    <source>
        <dbReference type="ARBA" id="ARBA00022598"/>
    </source>
</evidence>
<feature type="region of interest" description="Aspartate" evidence="8">
    <location>
        <begin position="197"/>
        <end position="200"/>
    </location>
</feature>
<dbReference type="InterPro" id="IPR004365">
    <property type="entry name" value="NA-bd_OB_tRNA"/>
</dbReference>
<dbReference type="InterPro" id="IPR002312">
    <property type="entry name" value="Asp/Asn-tRNA-synth_IIb"/>
</dbReference>
<keyword evidence="3 8" id="KW-0436">Ligase</keyword>
<keyword evidence="11" id="KW-1185">Reference proteome</keyword>
<dbReference type="KEGG" id="llp:GH975_05125"/>
<dbReference type="InterPro" id="IPR004115">
    <property type="entry name" value="GAD-like_sf"/>
</dbReference>
<dbReference type="OrthoDB" id="9802326at2"/>
<evidence type="ECO:0000256" key="8">
    <source>
        <dbReference type="HAMAP-Rule" id="MF_00044"/>
    </source>
</evidence>
<dbReference type="Gene3D" id="3.30.1360.30">
    <property type="entry name" value="GAD-like domain"/>
    <property type="match status" value="1"/>
</dbReference>
<feature type="site" description="Important for tRNA non-discrimination" evidence="8">
    <location>
        <position position="81"/>
    </location>
</feature>
<dbReference type="PRINTS" id="PR01042">
    <property type="entry name" value="TRNASYNTHASP"/>
</dbReference>
<protein>
    <recommendedName>
        <fullName evidence="8">Aspartate--tRNA(Asp/Asn) ligase</fullName>
        <ecNumber evidence="8">6.1.1.23</ecNumber>
    </recommendedName>
    <alternativeName>
        <fullName evidence="8">Aspartyl-tRNA synthetase</fullName>
        <shortName evidence="8">AspRS</shortName>
    </alternativeName>
    <alternativeName>
        <fullName evidence="8">Non-discriminating aspartyl-tRNA synthetase</fullName>
        <shortName evidence="8">ND-AspRS</shortName>
    </alternativeName>
</protein>
<gene>
    <name evidence="8 10" type="primary">aspS</name>
    <name evidence="10" type="ORF">GH975_05125</name>
</gene>
<dbReference type="SUPFAM" id="SSF55261">
    <property type="entry name" value="GAD domain-like"/>
    <property type="match status" value="1"/>
</dbReference>
<dbReference type="GO" id="GO:0004815">
    <property type="term" value="F:aspartate-tRNA ligase activity"/>
    <property type="evidence" value="ECO:0007669"/>
    <property type="project" value="UniProtKB-UniRule"/>
</dbReference>
<keyword evidence="2 8" id="KW-0963">Cytoplasm</keyword>
<dbReference type="PANTHER" id="PTHR22594:SF5">
    <property type="entry name" value="ASPARTATE--TRNA LIGASE, MITOCHONDRIAL"/>
    <property type="match status" value="1"/>
</dbReference>
<sequence length="588" mass="65154">MRDMYCGDVTADQLDQTLTIAGWVDRRRDHGGVIFLDMRDREGILQVVIDPDTAEAFATADRARPEWVLQITGRVRARPEGAVNNDMKSGAVEFLGKQVTVLNEAETPPFQLDSHSKVGEEVRLKNRFLDLRRPDMLNKLMLRSKVSASIRRFLDQQGFVDVETPILTRATPEGARDYLVPSRTHQGQFFALPQSPQLFKQLLMVSGVDKYYQIAKCFRDEDLRADRQPEFTQVDLEMSFVDESDIMALTEGLARDMFKDVLDVELGDFPRMTWHEAMRRFGSDKPDLRIDMELVDVADLMADVEFKVFSGPAKDPNGRVAVLRVPGGSSLTRKEIDKYTDFVSQYGAKGLAWIKVNDMDAGLDGLQSPIVKFIPDVVGDVLARCGAATGDLLFFGADSDTVVSDALGALRVRVGHDLGLVKDQWAPLWVVDFPMFERTKDGGLTALHHPFTAPTCSPDELRADPLAANSRAYDMVLNGTELGGGSIRIHEPAMQNAVFEVLGISEADREEKFGFLLNALKYGAPPHGGLAFGLDRLVMLMTGSDSIRDVIAFPKTQSAACVMTDAPGAADPNQLKELGLRQRVKVED</sequence>
<dbReference type="GO" id="GO:0050560">
    <property type="term" value="F:aspartate-tRNA(Asn) ligase activity"/>
    <property type="evidence" value="ECO:0007669"/>
    <property type="project" value="UniProtKB-EC"/>
</dbReference>
<dbReference type="InterPro" id="IPR006195">
    <property type="entry name" value="aa-tRNA-synth_II"/>
</dbReference>
<comment type="similarity">
    <text evidence="1 8">Belongs to the class-II aminoacyl-tRNA synthetase family. Type 1 subfamily.</text>
</comment>
<dbReference type="NCBIfam" id="NF001750">
    <property type="entry name" value="PRK00476.1"/>
    <property type="match status" value="1"/>
</dbReference>
<dbReference type="InterPro" id="IPR004364">
    <property type="entry name" value="Aa-tRNA-synt_II"/>
</dbReference>
<organism evidence="10 11">
    <name type="scientific">Litorivicinus lipolyticus</name>
    <dbReference type="NCBI Taxonomy" id="418701"/>
    <lineage>
        <taxon>Bacteria</taxon>
        <taxon>Pseudomonadati</taxon>
        <taxon>Pseudomonadota</taxon>
        <taxon>Gammaproteobacteria</taxon>
        <taxon>Oceanospirillales</taxon>
        <taxon>Litorivicinaceae</taxon>
        <taxon>Litorivicinus</taxon>
    </lineage>
</organism>
<evidence type="ECO:0000313" key="10">
    <source>
        <dbReference type="EMBL" id="QGG79993.1"/>
    </source>
</evidence>
<dbReference type="Pfam" id="PF01336">
    <property type="entry name" value="tRNA_anti-codon"/>
    <property type="match status" value="1"/>
</dbReference>
<comment type="catalytic activity">
    <reaction evidence="8">
        <text>tRNA(Asx) + L-aspartate + ATP = L-aspartyl-tRNA(Asx) + AMP + diphosphate</text>
        <dbReference type="Rhea" id="RHEA:18349"/>
        <dbReference type="Rhea" id="RHEA-COMP:9710"/>
        <dbReference type="Rhea" id="RHEA-COMP:9711"/>
        <dbReference type="ChEBI" id="CHEBI:29991"/>
        <dbReference type="ChEBI" id="CHEBI:30616"/>
        <dbReference type="ChEBI" id="CHEBI:33019"/>
        <dbReference type="ChEBI" id="CHEBI:78442"/>
        <dbReference type="ChEBI" id="CHEBI:78516"/>
        <dbReference type="ChEBI" id="CHEBI:456215"/>
        <dbReference type="EC" id="6.1.1.23"/>
    </reaction>
</comment>
<dbReference type="GO" id="GO:0005524">
    <property type="term" value="F:ATP binding"/>
    <property type="evidence" value="ECO:0007669"/>
    <property type="project" value="UniProtKB-UniRule"/>
</dbReference>
<keyword evidence="5 8" id="KW-0067">ATP-binding</keyword>
<keyword evidence="4 8" id="KW-0547">Nucleotide-binding</keyword>
<dbReference type="EC" id="6.1.1.23" evidence="8"/>
<evidence type="ECO:0000259" key="9">
    <source>
        <dbReference type="PROSITE" id="PS50862"/>
    </source>
</evidence>
<feature type="binding site" evidence="8">
    <location>
        <position position="488"/>
    </location>
    <ligand>
        <name>L-aspartate</name>
        <dbReference type="ChEBI" id="CHEBI:29991"/>
    </ligand>
</feature>
<feature type="binding site" evidence="8">
    <location>
        <position position="448"/>
    </location>
    <ligand>
        <name>L-aspartate</name>
        <dbReference type="ChEBI" id="CHEBI:29991"/>
    </ligand>
</feature>
<dbReference type="Pfam" id="PF02938">
    <property type="entry name" value="GAD"/>
    <property type="match status" value="1"/>
</dbReference>
<comment type="function">
    <text evidence="8">Aspartyl-tRNA synthetase with relaxed tRNA specificity since it is able to aspartylate not only its cognate tRNA(Asp) but also tRNA(Asn). Reaction proceeds in two steps: L-aspartate is first activated by ATP to form Asp-AMP and then transferred to the acceptor end of tRNA(Asp/Asn).</text>
</comment>
<feature type="binding site" evidence="8">
    <location>
        <position position="228"/>
    </location>
    <ligand>
        <name>ATP</name>
        <dbReference type="ChEBI" id="CHEBI:30616"/>
    </ligand>
</feature>
<feature type="site" description="Important for tRNA non-discrimination" evidence="8">
    <location>
        <position position="30"/>
    </location>
</feature>
<accession>A0A5Q2Q9W1</accession>